<dbReference type="Proteomes" id="UP001157974">
    <property type="component" value="Unassembled WGS sequence"/>
</dbReference>
<proteinExistence type="predicted"/>
<dbReference type="EMBL" id="JAMWBK010000007">
    <property type="protein sequence ID" value="KAJ8903583.1"/>
    <property type="molecule type" value="Genomic_DNA"/>
</dbReference>
<keyword evidence="3" id="KW-1185">Reference proteome</keyword>
<sequence length="264" mass="28576">MATSELPGGPEAYFAVEALEEDEAVEYEEVAAPTEPVADDFAAPDPGLLVVEESRVVKRHGKVTIVDDYVETDLHGRGFKGVHPNVSDPEQTIRAMAEGSLQGLDAKGVENTIPNHVAYDVFGRADPRVFSAGSEKASKEQALAKMKEIRARAREPKGQAARAATMTGDNQEVARMMKEILSKKENMKKEELLRKKQEEDLAKLAATPEPEVEALPEIPAPEAPMVEAPADFVEVDSTPVEPQVVEDVVPEVIEQAESPALVSA</sequence>
<reference evidence="2 3" key="1">
    <citation type="journal article" date="2023" name="Nat. Commun.">
        <title>Origin of minicircular mitochondrial genomes in red algae.</title>
        <authorList>
            <person name="Lee Y."/>
            <person name="Cho C.H."/>
            <person name="Lee Y.M."/>
            <person name="Park S.I."/>
            <person name="Yang J.H."/>
            <person name="West J.A."/>
            <person name="Bhattacharya D."/>
            <person name="Yoon H.S."/>
        </authorList>
    </citation>
    <scope>NUCLEOTIDE SEQUENCE [LARGE SCALE GENOMIC DNA]</scope>
    <source>
        <strain evidence="2 3">CCMP1338</strain>
        <tissue evidence="2">Whole cell</tissue>
    </source>
</reference>
<evidence type="ECO:0000313" key="3">
    <source>
        <dbReference type="Proteomes" id="UP001157974"/>
    </source>
</evidence>
<comment type="caution">
    <text evidence="2">The sequence shown here is derived from an EMBL/GenBank/DDBJ whole genome shotgun (WGS) entry which is preliminary data.</text>
</comment>
<keyword evidence="1" id="KW-0175">Coiled coil</keyword>
<evidence type="ECO:0000313" key="2">
    <source>
        <dbReference type="EMBL" id="KAJ8903583.1"/>
    </source>
</evidence>
<organism evidence="2 3">
    <name type="scientific">Rhodosorus marinus</name>
    <dbReference type="NCBI Taxonomy" id="101924"/>
    <lineage>
        <taxon>Eukaryota</taxon>
        <taxon>Rhodophyta</taxon>
        <taxon>Stylonematophyceae</taxon>
        <taxon>Stylonematales</taxon>
        <taxon>Stylonemataceae</taxon>
        <taxon>Rhodosorus</taxon>
    </lineage>
</organism>
<evidence type="ECO:0000256" key="1">
    <source>
        <dbReference type="SAM" id="Coils"/>
    </source>
</evidence>
<accession>A0AAV8UPR6</accession>
<name>A0AAV8UPR6_9RHOD</name>
<protein>
    <submittedName>
        <fullName evidence="2">Uncharacterized protein</fullName>
    </submittedName>
</protein>
<gene>
    <name evidence="2" type="ORF">NDN08_004687</name>
</gene>
<feature type="coiled-coil region" evidence="1">
    <location>
        <begin position="170"/>
        <end position="207"/>
    </location>
</feature>
<dbReference type="AlphaFoldDB" id="A0AAV8UPR6"/>